<dbReference type="EMBL" id="BTSX01000006">
    <property type="protein sequence ID" value="GMT03805.1"/>
    <property type="molecule type" value="Genomic_DNA"/>
</dbReference>
<evidence type="ECO:0000256" key="12">
    <source>
        <dbReference type="PIRSR" id="PIRSR016408-1"/>
    </source>
</evidence>
<feature type="domain" description="Phosphoacetylglucosamine mutase AMG1" evidence="17">
    <location>
        <begin position="312"/>
        <end position="445"/>
    </location>
</feature>
<evidence type="ECO:0000259" key="16">
    <source>
        <dbReference type="Pfam" id="PF02878"/>
    </source>
</evidence>
<comment type="pathway">
    <text evidence="2 11">Nucleotide-sugar biosynthesis; UDP-N-acetyl-alpha-D-glucosamine biosynthesis; N-acetyl-alpha-D-glucosamine 1-phosphate from alpha-D-glucosamine 6-phosphate (route I): step 2/2.</text>
</comment>
<comment type="caution">
    <text evidence="19">The sequence shown here is derived from an EMBL/GenBank/DDBJ whole genome shotgun (WGS) entry which is preliminary data.</text>
</comment>
<evidence type="ECO:0000313" key="19">
    <source>
        <dbReference type="EMBL" id="GMT03805.1"/>
    </source>
</evidence>
<dbReference type="EC" id="5.4.2.3" evidence="4 11"/>
<name>A0AAV5UBU9_9BILA</name>
<dbReference type="InterPro" id="IPR016657">
    <property type="entry name" value="PAGM"/>
</dbReference>
<keyword evidence="7 11" id="KW-0460">Magnesium</keyword>
<dbReference type="PIRSF" id="PIRSF016408">
    <property type="entry name" value="PAGM"/>
    <property type="match status" value="1"/>
</dbReference>
<dbReference type="Gene3D" id="3.30.310.50">
    <property type="entry name" value="Alpha-D-phosphohexomutase, C-terminal domain"/>
    <property type="match status" value="1"/>
</dbReference>
<dbReference type="CDD" id="cd03086">
    <property type="entry name" value="PGM3"/>
    <property type="match status" value="1"/>
</dbReference>
<keyword evidence="5" id="KW-0597">Phosphoprotein</keyword>
<dbReference type="SUPFAM" id="SSF53738">
    <property type="entry name" value="Phosphoglucomutase, first 3 domains"/>
    <property type="match status" value="3"/>
</dbReference>
<dbReference type="Pfam" id="PF21405">
    <property type="entry name" value="AMG1_II"/>
    <property type="match status" value="1"/>
</dbReference>
<protein>
    <recommendedName>
        <fullName evidence="4 11">Phosphoacetylglucosamine mutase</fullName>
        <shortName evidence="11">PAGM</shortName>
        <ecNumber evidence="4 11">5.4.2.3</ecNumber>
    </recommendedName>
    <alternativeName>
        <fullName evidence="10 11">Acetylglucosamine phosphomutase</fullName>
    </alternativeName>
    <alternativeName>
        <fullName evidence="9 11">N-acetylglucosamine-phosphate mutase</fullName>
    </alternativeName>
</protein>
<reference evidence="19" key="1">
    <citation type="submission" date="2023-10" db="EMBL/GenBank/DDBJ databases">
        <title>Genome assembly of Pristionchus species.</title>
        <authorList>
            <person name="Yoshida K."/>
            <person name="Sommer R.J."/>
        </authorList>
    </citation>
    <scope>NUCLEOTIDE SEQUENCE</scope>
    <source>
        <strain evidence="19">RS0144</strain>
    </source>
</reference>
<evidence type="ECO:0000256" key="3">
    <source>
        <dbReference type="ARBA" id="ARBA00010231"/>
    </source>
</evidence>
<dbReference type="PROSITE" id="PS00710">
    <property type="entry name" value="PGM_PMM"/>
    <property type="match status" value="1"/>
</dbReference>
<keyword evidence="20" id="KW-1185">Reference proteome</keyword>
<evidence type="ECO:0000256" key="11">
    <source>
        <dbReference type="PIRNR" id="PIRNR016408"/>
    </source>
</evidence>
<feature type="binding site" evidence="14">
    <location>
        <position position="293"/>
    </location>
    <ligand>
        <name>Mg(2+)</name>
        <dbReference type="ChEBI" id="CHEBI:18420"/>
    </ligand>
</feature>
<comment type="similarity">
    <text evidence="3 11">Belongs to the phosphohexose mutase family.</text>
</comment>
<dbReference type="AlphaFoldDB" id="A0AAV5UBU9"/>
<dbReference type="Pfam" id="PF02878">
    <property type="entry name" value="PGM_PMM_I"/>
    <property type="match status" value="1"/>
</dbReference>
<feature type="binding site" evidence="13">
    <location>
        <begin position="507"/>
        <end position="511"/>
    </location>
    <ligand>
        <name>substrate</name>
    </ligand>
</feature>
<dbReference type="Gene3D" id="3.40.120.10">
    <property type="entry name" value="Alpha-D-Glucose-1,6-Bisphosphate, subunit A, domain 3"/>
    <property type="match status" value="3"/>
</dbReference>
<evidence type="ECO:0000256" key="6">
    <source>
        <dbReference type="ARBA" id="ARBA00022723"/>
    </source>
</evidence>
<evidence type="ECO:0000256" key="5">
    <source>
        <dbReference type="ARBA" id="ARBA00022553"/>
    </source>
</evidence>
<comment type="catalytic activity">
    <reaction evidence="1 11">
        <text>N-acetyl-alpha-D-glucosamine 1-phosphate = N-acetyl-D-glucosamine 6-phosphate</text>
        <dbReference type="Rhea" id="RHEA:23804"/>
        <dbReference type="ChEBI" id="CHEBI:57513"/>
        <dbReference type="ChEBI" id="CHEBI:57776"/>
        <dbReference type="EC" id="5.4.2.3"/>
    </reaction>
</comment>
<keyword evidence="8 11" id="KW-0413">Isomerase</keyword>
<evidence type="ECO:0000259" key="17">
    <source>
        <dbReference type="Pfam" id="PF21404"/>
    </source>
</evidence>
<evidence type="ECO:0000256" key="9">
    <source>
        <dbReference type="ARBA" id="ARBA00031926"/>
    </source>
</evidence>
<evidence type="ECO:0000313" key="20">
    <source>
        <dbReference type="Proteomes" id="UP001432027"/>
    </source>
</evidence>
<dbReference type="PANTHER" id="PTHR45955:SF1">
    <property type="entry name" value="PHOSPHOACETYLGLUCOSAMINE MUTASE"/>
    <property type="match status" value="1"/>
</dbReference>
<feature type="binding site" evidence="14">
    <location>
        <position position="295"/>
    </location>
    <ligand>
        <name>Mg(2+)</name>
        <dbReference type="ChEBI" id="CHEBI:18420"/>
    </ligand>
</feature>
<feature type="domain" description="Alpha-D-phosphohexomutase C-terminal" evidence="15">
    <location>
        <begin position="484"/>
        <end position="536"/>
    </location>
</feature>
<evidence type="ECO:0000256" key="13">
    <source>
        <dbReference type="PIRSR" id="PIRSR016408-2"/>
    </source>
</evidence>
<sequence length="548" mass="61020">MADLIPVVVPPQFTREGNTNHLHEHKPILVGRPYSYGTAGFREHADQLPFILYRIGYLASLRARTTGKAIGVMITASHNPEQDNGVKIIDPDGEMLAEEWETYATELVNASDEEFPTAVRALETQLNDPPLGSTGSIVVCGRDTRASGQLLTQAARAGATLFRTQFEDRGLVTTPQLHYIVYVLNHASFGPAGEEGYYRHHALTFKELFDKLSKSLTNYTPKLHLDCANGIGAQKMRKLERKLPNGALNIHFRNETGVLNHECGADIVKISHKAPAGFEDVPVNERCAVFDGDADRLVYFYKKEDGQIELLDGDKIALLIAKFYKEHLSSLGLEDECTFACVQTAYANGNSTRYLEEELGITPICVPTGVKHLHHEAAKYDCAIYFEANGHGTVTYSDRFYELLERSDSEAAFRLRVMSRLINKIVGDAMADLLAVELILRHYDWSVQEWAAMYEDAPNKQIKITVFDRAAFITTKDEQKLIQPGSLQVLIDEAVKRRGEKARAFVRPSGTENIVRVYAEAASQADADLLAAEIARATDDYKDCDSDS</sequence>
<dbReference type="GO" id="GO:0000287">
    <property type="term" value="F:magnesium ion binding"/>
    <property type="evidence" value="ECO:0007669"/>
    <property type="project" value="InterPro"/>
</dbReference>
<comment type="cofactor">
    <cofactor evidence="11 14">
        <name>Mg(2+)</name>
        <dbReference type="ChEBI" id="CHEBI:18420"/>
    </cofactor>
    <text evidence="11 14">Binds 1 Mg(2+) ion per subunit.</text>
</comment>
<dbReference type="Proteomes" id="UP001432027">
    <property type="component" value="Unassembled WGS sequence"/>
</dbReference>
<evidence type="ECO:0000256" key="10">
    <source>
        <dbReference type="ARBA" id="ARBA00032065"/>
    </source>
</evidence>
<dbReference type="InterPro" id="IPR049022">
    <property type="entry name" value="AMG1_III"/>
</dbReference>
<dbReference type="InterPro" id="IPR049023">
    <property type="entry name" value="AMG1_II"/>
</dbReference>
<dbReference type="InterPro" id="IPR005843">
    <property type="entry name" value="A-D-PHexomutase_C"/>
</dbReference>
<dbReference type="FunFam" id="3.30.310.50:FF:000003">
    <property type="entry name" value="Phosphoacetylglucosamine mutase"/>
    <property type="match status" value="1"/>
</dbReference>
<feature type="binding site" evidence="14">
    <location>
        <position position="291"/>
    </location>
    <ligand>
        <name>Mg(2+)</name>
        <dbReference type="ChEBI" id="CHEBI:18420"/>
    </ligand>
</feature>
<feature type="binding site" evidence="13">
    <location>
        <begin position="387"/>
        <end position="389"/>
    </location>
    <ligand>
        <name>substrate</name>
    </ligand>
</feature>
<comment type="function">
    <text evidence="11">Catalyzes the conversion of GlcNAc-6-P into GlcNAc-1-P during the synthesis of uridine diphosphate/UDP-GlcNAc, a sugar nucleotide critical to multiple glycosylation pathways including protein N- and O-glycosylation.</text>
</comment>
<organism evidence="19 20">
    <name type="scientific">Pristionchus entomophagus</name>
    <dbReference type="NCBI Taxonomy" id="358040"/>
    <lineage>
        <taxon>Eukaryota</taxon>
        <taxon>Metazoa</taxon>
        <taxon>Ecdysozoa</taxon>
        <taxon>Nematoda</taxon>
        <taxon>Chromadorea</taxon>
        <taxon>Rhabditida</taxon>
        <taxon>Rhabditina</taxon>
        <taxon>Diplogasteromorpha</taxon>
        <taxon>Diplogasteroidea</taxon>
        <taxon>Neodiplogasteridae</taxon>
        <taxon>Pristionchus</taxon>
    </lineage>
</organism>
<dbReference type="GO" id="GO:0004610">
    <property type="term" value="F:phosphoacetylglucosamine mutase activity"/>
    <property type="evidence" value="ECO:0007669"/>
    <property type="project" value="UniProtKB-UniRule"/>
</dbReference>
<dbReference type="Pfam" id="PF00408">
    <property type="entry name" value="PGM_PMM_IV"/>
    <property type="match status" value="1"/>
</dbReference>
<proteinExistence type="inferred from homology"/>
<keyword evidence="6 11" id="KW-0479">Metal-binding</keyword>
<evidence type="ECO:0000259" key="18">
    <source>
        <dbReference type="Pfam" id="PF21405"/>
    </source>
</evidence>
<evidence type="ECO:0000256" key="2">
    <source>
        <dbReference type="ARBA" id="ARBA00004865"/>
    </source>
</evidence>
<dbReference type="GO" id="GO:0006048">
    <property type="term" value="P:UDP-N-acetylglucosamine biosynthetic process"/>
    <property type="evidence" value="ECO:0007669"/>
    <property type="project" value="UniProtKB-UniRule"/>
</dbReference>
<dbReference type="InterPro" id="IPR036900">
    <property type="entry name" value="A-D-PHexomutase_C_sf"/>
</dbReference>
<evidence type="ECO:0000256" key="4">
    <source>
        <dbReference type="ARBA" id="ARBA00012731"/>
    </source>
</evidence>
<feature type="domain" description="Phosphoacetylglucosamine mutase AMG1" evidence="18">
    <location>
        <begin position="192"/>
        <end position="298"/>
    </location>
</feature>
<feature type="binding site" evidence="13">
    <location>
        <position position="516"/>
    </location>
    <ligand>
        <name>substrate</name>
    </ligand>
</feature>
<dbReference type="Pfam" id="PF21404">
    <property type="entry name" value="AMG1_III"/>
    <property type="match status" value="1"/>
</dbReference>
<feature type="active site" description="Phosphoserine intermediate" evidence="12">
    <location>
        <position position="77"/>
    </location>
</feature>
<evidence type="ECO:0000259" key="15">
    <source>
        <dbReference type="Pfam" id="PF00408"/>
    </source>
</evidence>
<feature type="binding site" description="via phosphate group" evidence="14">
    <location>
        <position position="77"/>
    </location>
    <ligand>
        <name>Mg(2+)</name>
        <dbReference type="ChEBI" id="CHEBI:18420"/>
    </ligand>
</feature>
<dbReference type="PANTHER" id="PTHR45955">
    <property type="entry name" value="PHOSPHOACETYLGLUCOSAMINE MUTASE"/>
    <property type="match status" value="1"/>
</dbReference>
<dbReference type="FunFam" id="3.40.120.10:FF:000013">
    <property type="entry name" value="Phosphoacetylglucosamine mutase"/>
    <property type="match status" value="1"/>
</dbReference>
<accession>A0AAV5UBU9</accession>
<evidence type="ECO:0000256" key="7">
    <source>
        <dbReference type="ARBA" id="ARBA00022842"/>
    </source>
</evidence>
<dbReference type="GO" id="GO:0005975">
    <property type="term" value="P:carbohydrate metabolic process"/>
    <property type="evidence" value="ECO:0007669"/>
    <property type="project" value="InterPro"/>
</dbReference>
<dbReference type="SUPFAM" id="SSF55957">
    <property type="entry name" value="Phosphoglucomutase, C-terminal domain"/>
    <property type="match status" value="1"/>
</dbReference>
<dbReference type="InterPro" id="IPR016066">
    <property type="entry name" value="A-D-PHexomutase_CS"/>
</dbReference>
<feature type="domain" description="Alpha-D-phosphohexomutase alpha/beta/alpha" evidence="16">
    <location>
        <begin position="62"/>
        <end position="112"/>
    </location>
</feature>
<evidence type="ECO:0000256" key="8">
    <source>
        <dbReference type="ARBA" id="ARBA00023235"/>
    </source>
</evidence>
<gene>
    <name evidence="19" type="ORF">PENTCL1PPCAC_25979</name>
</gene>
<evidence type="ECO:0000256" key="1">
    <source>
        <dbReference type="ARBA" id="ARBA00000558"/>
    </source>
</evidence>
<evidence type="ECO:0000256" key="14">
    <source>
        <dbReference type="PIRSR" id="PIRSR016408-3"/>
    </source>
</evidence>
<dbReference type="InterPro" id="IPR016055">
    <property type="entry name" value="A-D-PHexomutase_a/b/a-I/II/III"/>
</dbReference>
<dbReference type="InterPro" id="IPR005844">
    <property type="entry name" value="A-D-PHexomutase_a/b/a-I"/>
</dbReference>